<dbReference type="PANTHER" id="PTHR45641:SF19">
    <property type="entry name" value="NEPHROCYSTIN-3"/>
    <property type="match status" value="1"/>
</dbReference>
<accession>A0ABR8E088</accession>
<comment type="caution">
    <text evidence="7">The sequence shown here is derived from an EMBL/GenBank/DDBJ whole genome shotgun (WGS) entry which is preliminary data.</text>
</comment>
<dbReference type="Gene3D" id="1.25.40.10">
    <property type="entry name" value="Tetratricopeptide repeat domain"/>
    <property type="match status" value="2"/>
</dbReference>
<keyword evidence="4" id="KW-0175">Coiled coil</keyword>
<evidence type="ECO:0000313" key="8">
    <source>
        <dbReference type="Proteomes" id="UP000623440"/>
    </source>
</evidence>
<keyword evidence="1" id="KW-0677">Repeat</keyword>
<dbReference type="InterPro" id="IPR019734">
    <property type="entry name" value="TPR_rpt"/>
</dbReference>
<keyword evidence="8" id="KW-1185">Reference proteome</keyword>
<dbReference type="InterPro" id="IPR041664">
    <property type="entry name" value="AAA_16"/>
</dbReference>
<dbReference type="PROSITE" id="PS50005">
    <property type="entry name" value="TPR"/>
    <property type="match status" value="1"/>
</dbReference>
<evidence type="ECO:0000256" key="2">
    <source>
        <dbReference type="ARBA" id="ARBA00022803"/>
    </source>
</evidence>
<reference evidence="7 8" key="1">
    <citation type="journal article" date="2020" name="ISME J.">
        <title>Comparative genomics reveals insights into cyanobacterial evolution and habitat adaptation.</title>
        <authorList>
            <person name="Chen M.Y."/>
            <person name="Teng W.K."/>
            <person name="Zhao L."/>
            <person name="Hu C.X."/>
            <person name="Zhou Y.K."/>
            <person name="Han B.P."/>
            <person name="Song L.R."/>
            <person name="Shu W.S."/>
        </authorList>
    </citation>
    <scope>NUCLEOTIDE SEQUENCE [LARGE SCALE GENOMIC DNA]</scope>
    <source>
        <strain evidence="7 8">FACHB-838</strain>
    </source>
</reference>
<dbReference type="Pfam" id="PF13191">
    <property type="entry name" value="AAA_16"/>
    <property type="match status" value="1"/>
</dbReference>
<dbReference type="SUPFAM" id="SSF52540">
    <property type="entry name" value="P-loop containing nucleoside triphosphate hydrolases"/>
    <property type="match status" value="1"/>
</dbReference>
<feature type="region of interest" description="Disordered" evidence="5">
    <location>
        <begin position="56"/>
        <end position="101"/>
    </location>
</feature>
<dbReference type="EMBL" id="JACJSI010000126">
    <property type="protein sequence ID" value="MBD2533984.1"/>
    <property type="molecule type" value="Genomic_DNA"/>
</dbReference>
<gene>
    <name evidence="7" type="ORF">H6G97_32345</name>
</gene>
<feature type="compositionally biased region" description="Polar residues" evidence="5">
    <location>
        <begin position="56"/>
        <end position="99"/>
    </location>
</feature>
<evidence type="ECO:0000256" key="3">
    <source>
        <dbReference type="PROSITE-ProRule" id="PRU00339"/>
    </source>
</evidence>
<feature type="region of interest" description="Disordered" evidence="5">
    <location>
        <begin position="1"/>
        <end position="23"/>
    </location>
</feature>
<feature type="coiled-coil region" evidence="4">
    <location>
        <begin position="711"/>
        <end position="738"/>
    </location>
</feature>
<evidence type="ECO:0000256" key="4">
    <source>
        <dbReference type="SAM" id="Coils"/>
    </source>
</evidence>
<feature type="compositionally biased region" description="Basic and acidic residues" evidence="5">
    <location>
        <begin position="1"/>
        <end position="10"/>
    </location>
</feature>
<dbReference type="SUPFAM" id="SSF48452">
    <property type="entry name" value="TPR-like"/>
    <property type="match status" value="2"/>
</dbReference>
<dbReference type="Pfam" id="PF13424">
    <property type="entry name" value="TPR_12"/>
    <property type="match status" value="3"/>
</dbReference>
<dbReference type="Proteomes" id="UP000623440">
    <property type="component" value="Unassembled WGS sequence"/>
</dbReference>
<evidence type="ECO:0000256" key="5">
    <source>
        <dbReference type="SAM" id="MobiDB-lite"/>
    </source>
</evidence>
<dbReference type="RefSeq" id="WP_190944511.1">
    <property type="nucleotide sequence ID" value="NZ_JACJSI010000126.1"/>
</dbReference>
<dbReference type="Gene3D" id="3.40.50.300">
    <property type="entry name" value="P-loop containing nucleotide triphosphate hydrolases"/>
    <property type="match status" value="1"/>
</dbReference>
<evidence type="ECO:0000256" key="1">
    <source>
        <dbReference type="ARBA" id="ARBA00022737"/>
    </source>
</evidence>
<keyword evidence="2 3" id="KW-0802">TPR repeat</keyword>
<proteinExistence type="predicted"/>
<organism evidence="7 8">
    <name type="scientific">Nostoc flagelliforme FACHB-838</name>
    <dbReference type="NCBI Taxonomy" id="2692904"/>
    <lineage>
        <taxon>Bacteria</taxon>
        <taxon>Bacillati</taxon>
        <taxon>Cyanobacteriota</taxon>
        <taxon>Cyanophyceae</taxon>
        <taxon>Nostocales</taxon>
        <taxon>Nostocaceae</taxon>
        <taxon>Nostoc</taxon>
    </lineage>
</organism>
<protein>
    <submittedName>
        <fullName evidence="7">ATP-binding protein</fullName>
    </submittedName>
</protein>
<dbReference type="InterPro" id="IPR027417">
    <property type="entry name" value="P-loop_NTPase"/>
</dbReference>
<feature type="repeat" description="TPR" evidence="3">
    <location>
        <begin position="501"/>
        <end position="534"/>
    </location>
</feature>
<dbReference type="SMART" id="SM00028">
    <property type="entry name" value="TPR"/>
    <property type="match status" value="4"/>
</dbReference>
<keyword evidence="7" id="KW-0067">ATP-binding</keyword>
<evidence type="ECO:0000259" key="6">
    <source>
        <dbReference type="Pfam" id="PF13191"/>
    </source>
</evidence>
<keyword evidence="7" id="KW-0547">Nucleotide-binding</keyword>
<sequence>MTNKSSEENPHPITNEQGAFDNVNARDISVGGDITQESNTTNNNNTNNITITITTSSLSPQQDNETEQSFAQKDQQNYQVTSSSTKKTIPPNNLNTHPSNLDEDYFVGREAILEELKQALENKNNVFITGRSGVGKSELARQYAQKHRALYPGGIWYIDALKKDIFRDLEQGYRKILKEDISAPDDEIDKKLNFYCDRWNNQSSEERVLIILDHFTEKDYNYLKPYLSNNEKLFKVLVITLDGDWTGIKSKTLNVLEQTASIKFLSLYQEDEVKNNGQIAEQICNHLENLPLVLEYVANSLMPTYDIKKICEQIKNINIIFSNDEKINSIFELDWQHLNTETKIFSCLLSLASFTPIPVALGEALAEKFDVTEWGTLSSKEMRKVLPILVKRYMIKKIPGNTHQFHPIVQYFLRYKLVELNKDRDILDLIQREFPELSQDVNVLIKKMEQLFCQVIAEEARKSKILPNPTQNDLEEFKYFIPHIIRVVTDMEPNLEDEDLVDLFTCLGRHYQDNGHYTEAINQYKECLKIIKERLGEQHPYIFKIQNALAYIYLLSEEYEKAESPYTEALEGGKRWLEENPDSSQYRETELNFAISKDYLGYLYLCLYLRHKFCNENEAKLFLNKAELLLKEAEKLFAEEKPNAEYQDDIPRNLDHLAMFHRLQKQWNKAEEFYKKALEIREGQQKEHPILAESYHNSATNYFDWAIFYSSTKENEDNEKAKQNYKKAEELYLKALEIKKKFYGKKNIKVAKTLDQLAKTYEGLCEDDKAIEKYKEALDIRKTIWDKHLDVAENMKNLADCYLYKENYEYSYEYAKDWFRQALDLMESIEKSKDWKRLIQKIYDELDYLRESDINAESLFKRASNLLGSSLDSSSLSKRF</sequence>
<evidence type="ECO:0000313" key="7">
    <source>
        <dbReference type="EMBL" id="MBD2533984.1"/>
    </source>
</evidence>
<dbReference type="PANTHER" id="PTHR45641">
    <property type="entry name" value="TETRATRICOPEPTIDE REPEAT PROTEIN (AFU_ORTHOLOGUE AFUA_6G03870)"/>
    <property type="match status" value="1"/>
</dbReference>
<dbReference type="GO" id="GO:0005524">
    <property type="term" value="F:ATP binding"/>
    <property type="evidence" value="ECO:0007669"/>
    <property type="project" value="UniProtKB-KW"/>
</dbReference>
<name>A0ABR8E088_9NOSO</name>
<feature type="domain" description="Orc1-like AAA ATPase" evidence="6">
    <location>
        <begin position="106"/>
        <end position="219"/>
    </location>
</feature>
<dbReference type="InterPro" id="IPR011990">
    <property type="entry name" value="TPR-like_helical_dom_sf"/>
</dbReference>